<reference evidence="1 2" key="2">
    <citation type="journal article" date="2009" name="PLoS ONE">
        <title>An integrated genetic and cytogenetic map of the cucumber genome.</title>
        <authorList>
            <person name="Ren Y."/>
            <person name="Zhang Z."/>
            <person name="Liu J."/>
            <person name="Staub J.E."/>
            <person name="Han Y."/>
            <person name="Cheng Z."/>
            <person name="Li X."/>
            <person name="Lu J."/>
            <person name="Miao H."/>
            <person name="Kang H."/>
            <person name="Xie B."/>
            <person name="Gu X."/>
            <person name="Wang X."/>
            <person name="Du Y."/>
            <person name="Jin W."/>
            <person name="Huang S."/>
        </authorList>
    </citation>
    <scope>NUCLEOTIDE SEQUENCE [LARGE SCALE GENOMIC DNA]</scope>
    <source>
        <strain evidence="2">cv. 9930</strain>
    </source>
</reference>
<proteinExistence type="predicted"/>
<sequence>MFTANYPTHISPFDYISAKVFPVEHTDPSSKCGSPIPSQLGLIDTLDARSPGSTPNCRPTRFALDAKFESKSLLTVAFQAFTATSCTRFSPTSARCFTTEVSPD</sequence>
<protein>
    <submittedName>
        <fullName evidence="1">Uncharacterized protein</fullName>
    </submittedName>
</protein>
<evidence type="ECO:0000313" key="2">
    <source>
        <dbReference type="Proteomes" id="UP000029981"/>
    </source>
</evidence>
<name>A0A0A0KRR3_CUCSA</name>
<reference evidence="1 2" key="1">
    <citation type="journal article" date="2009" name="Nat. Genet.">
        <title>The genome of the cucumber, Cucumis sativus L.</title>
        <authorList>
            <person name="Huang S."/>
            <person name="Li R."/>
            <person name="Zhang Z."/>
            <person name="Li L."/>
            <person name="Gu X."/>
            <person name="Fan W."/>
            <person name="Lucas W.J."/>
            <person name="Wang X."/>
            <person name="Xie B."/>
            <person name="Ni P."/>
            <person name="Ren Y."/>
            <person name="Zhu H."/>
            <person name="Li J."/>
            <person name="Lin K."/>
            <person name="Jin W."/>
            <person name="Fei Z."/>
            <person name="Li G."/>
            <person name="Staub J."/>
            <person name="Kilian A."/>
            <person name="van der Vossen E.A."/>
            <person name="Wu Y."/>
            <person name="Guo J."/>
            <person name="He J."/>
            <person name="Jia Z."/>
            <person name="Ren Y."/>
            <person name="Tian G."/>
            <person name="Lu Y."/>
            <person name="Ruan J."/>
            <person name="Qian W."/>
            <person name="Wang M."/>
            <person name="Huang Q."/>
            <person name="Li B."/>
            <person name="Xuan Z."/>
            <person name="Cao J."/>
            <person name="Asan"/>
            <person name="Wu Z."/>
            <person name="Zhang J."/>
            <person name="Cai Q."/>
            <person name="Bai Y."/>
            <person name="Zhao B."/>
            <person name="Han Y."/>
            <person name="Li Y."/>
            <person name="Li X."/>
            <person name="Wang S."/>
            <person name="Shi Q."/>
            <person name="Liu S."/>
            <person name="Cho W.K."/>
            <person name="Kim J.Y."/>
            <person name="Xu Y."/>
            <person name="Heller-Uszynska K."/>
            <person name="Miao H."/>
            <person name="Cheng Z."/>
            <person name="Zhang S."/>
            <person name="Wu J."/>
            <person name="Yang Y."/>
            <person name="Kang H."/>
            <person name="Li M."/>
            <person name="Liang H."/>
            <person name="Ren X."/>
            <person name="Shi Z."/>
            <person name="Wen M."/>
            <person name="Jian M."/>
            <person name="Yang H."/>
            <person name="Zhang G."/>
            <person name="Yang Z."/>
            <person name="Chen R."/>
            <person name="Liu S."/>
            <person name="Li J."/>
            <person name="Ma L."/>
            <person name="Liu H."/>
            <person name="Zhou Y."/>
            <person name="Zhao J."/>
            <person name="Fang X."/>
            <person name="Li G."/>
            <person name="Fang L."/>
            <person name="Li Y."/>
            <person name="Liu D."/>
            <person name="Zheng H."/>
            <person name="Zhang Y."/>
            <person name="Qin N."/>
            <person name="Li Z."/>
            <person name="Yang G."/>
            <person name="Yang S."/>
            <person name="Bolund L."/>
            <person name="Kristiansen K."/>
            <person name="Zheng H."/>
            <person name="Li S."/>
            <person name="Zhang X."/>
            <person name="Yang H."/>
            <person name="Wang J."/>
            <person name="Sun R."/>
            <person name="Zhang B."/>
            <person name="Jiang S."/>
            <person name="Wang J."/>
            <person name="Du Y."/>
            <person name="Li S."/>
        </authorList>
    </citation>
    <scope>NUCLEOTIDE SEQUENCE [LARGE SCALE GENOMIC DNA]</scope>
    <source>
        <strain evidence="2">cv. 9930</strain>
    </source>
</reference>
<evidence type="ECO:0000313" key="1">
    <source>
        <dbReference type="EMBL" id="KGN51082.1"/>
    </source>
</evidence>
<keyword evidence="2" id="KW-1185">Reference proteome</keyword>
<reference evidence="1 2" key="3">
    <citation type="journal article" date="2010" name="BMC Genomics">
        <title>Transcriptome sequencing and comparative analysis of cucumber flowers with different sex types.</title>
        <authorList>
            <person name="Guo S."/>
            <person name="Zheng Y."/>
            <person name="Joung J.G."/>
            <person name="Liu S."/>
            <person name="Zhang Z."/>
            <person name="Crasta O.R."/>
            <person name="Sobral B.W."/>
            <person name="Xu Y."/>
            <person name="Huang S."/>
            <person name="Fei Z."/>
        </authorList>
    </citation>
    <scope>NUCLEOTIDE SEQUENCE [LARGE SCALE GENOMIC DNA]</scope>
    <source>
        <strain evidence="2">cv. 9930</strain>
    </source>
</reference>
<dbReference type="Gramene" id="KGN51082">
    <property type="protein sequence ID" value="KGN51082"/>
    <property type="gene ID" value="Csa_5G430520"/>
</dbReference>
<gene>
    <name evidence="1" type="ORF">Csa_5G430520</name>
</gene>
<accession>A0A0A0KRR3</accession>
<reference evidence="1 2" key="4">
    <citation type="journal article" date="2011" name="BMC Genomics">
        <title>RNA-Seq improves annotation of protein-coding genes in the cucumber genome.</title>
        <authorList>
            <person name="Li Z."/>
            <person name="Zhang Z."/>
            <person name="Yan P."/>
            <person name="Huang S."/>
            <person name="Fei Z."/>
            <person name="Lin K."/>
        </authorList>
    </citation>
    <scope>NUCLEOTIDE SEQUENCE [LARGE SCALE GENOMIC DNA]</scope>
    <source>
        <strain evidence="2">cv. 9930</strain>
    </source>
</reference>
<dbReference type="AlphaFoldDB" id="A0A0A0KRR3"/>
<dbReference type="Proteomes" id="UP000029981">
    <property type="component" value="Chromosome 5"/>
</dbReference>
<dbReference type="EMBL" id="CM002926">
    <property type="protein sequence ID" value="KGN51082.1"/>
    <property type="molecule type" value="Genomic_DNA"/>
</dbReference>
<organism evidence="1 2">
    <name type="scientific">Cucumis sativus</name>
    <name type="common">Cucumber</name>
    <dbReference type="NCBI Taxonomy" id="3659"/>
    <lineage>
        <taxon>Eukaryota</taxon>
        <taxon>Viridiplantae</taxon>
        <taxon>Streptophyta</taxon>
        <taxon>Embryophyta</taxon>
        <taxon>Tracheophyta</taxon>
        <taxon>Spermatophyta</taxon>
        <taxon>Magnoliopsida</taxon>
        <taxon>eudicotyledons</taxon>
        <taxon>Gunneridae</taxon>
        <taxon>Pentapetalae</taxon>
        <taxon>rosids</taxon>
        <taxon>fabids</taxon>
        <taxon>Cucurbitales</taxon>
        <taxon>Cucurbitaceae</taxon>
        <taxon>Benincaseae</taxon>
        <taxon>Cucumis</taxon>
    </lineage>
</organism>